<dbReference type="EMBL" id="LPJR01000029">
    <property type="protein sequence ID" value="KWF29874.1"/>
    <property type="molecule type" value="Genomic_DNA"/>
</dbReference>
<dbReference type="GO" id="GO:0006310">
    <property type="term" value="P:DNA recombination"/>
    <property type="evidence" value="ECO:0007669"/>
    <property type="project" value="UniProtKB-KW"/>
</dbReference>
<dbReference type="PROSITE" id="PS51898">
    <property type="entry name" value="TYR_RECOMBINASE"/>
    <property type="match status" value="1"/>
</dbReference>
<dbReference type="Proteomes" id="UP000062912">
    <property type="component" value="Unassembled WGS sequence"/>
</dbReference>
<dbReference type="OrthoDB" id="662444at2"/>
<dbReference type="CDD" id="cd00796">
    <property type="entry name" value="INT_Rci_Hp1_C"/>
    <property type="match status" value="1"/>
</dbReference>
<comment type="similarity">
    <text evidence="1">Belongs to the 'phage' integrase family.</text>
</comment>
<dbReference type="InterPro" id="IPR050090">
    <property type="entry name" value="Tyrosine_recombinase_XerCD"/>
</dbReference>
<dbReference type="Gene3D" id="1.10.150.130">
    <property type="match status" value="1"/>
</dbReference>
<evidence type="ECO:0000256" key="4">
    <source>
        <dbReference type="ARBA" id="ARBA00023172"/>
    </source>
</evidence>
<organism evidence="6 7">
    <name type="scientific">Burkholderia pseudomultivorans</name>
    <dbReference type="NCBI Taxonomy" id="1207504"/>
    <lineage>
        <taxon>Bacteria</taxon>
        <taxon>Pseudomonadati</taxon>
        <taxon>Pseudomonadota</taxon>
        <taxon>Betaproteobacteria</taxon>
        <taxon>Burkholderiales</taxon>
        <taxon>Burkholderiaceae</taxon>
        <taxon>Burkholderia</taxon>
        <taxon>Burkholderia cepacia complex</taxon>
    </lineage>
</organism>
<sequence>MSIRKRQGSGIWFIDLRTPSGERIRRSTETTERRAAQEYHDRLKAELWRQDKLGEAPPKLFEEATVRFLLLCQGQRDLAGKIRHVEYWRDRFAGRPVRSLTADDIFNAIPTHRIVNGKPAKPLAPGTRNRYVNTIRRLLNLCQEWGWIDRVPKLQRFEEPDVRVRWEPPEVIARMINALRLPWMRDAAIVAVATGMRESELFGLRVSQLDLAQCNAWITHEGAKSKRARSVPLNEDAMSVLERRIQTATDLVFTRGYTRGDGPPKLIRQIDKRDFAQACKTAGMVDFNWHDLRHTWASWHVQRGTPLMVLKELGGWETVAMVQKYAHLAPSHLAQHAGTVTFWAQSLEQKEKTPLSEAAQILAA</sequence>
<dbReference type="GO" id="GO:0003677">
    <property type="term" value="F:DNA binding"/>
    <property type="evidence" value="ECO:0007669"/>
    <property type="project" value="UniProtKB-KW"/>
</dbReference>
<dbReference type="InterPro" id="IPR013762">
    <property type="entry name" value="Integrase-like_cat_sf"/>
</dbReference>
<evidence type="ECO:0000259" key="5">
    <source>
        <dbReference type="PROSITE" id="PS51898"/>
    </source>
</evidence>
<dbReference type="PANTHER" id="PTHR30349:SF64">
    <property type="entry name" value="PROPHAGE INTEGRASE INTD-RELATED"/>
    <property type="match status" value="1"/>
</dbReference>
<dbReference type="SUPFAM" id="SSF56349">
    <property type="entry name" value="DNA breaking-rejoining enzymes"/>
    <property type="match status" value="1"/>
</dbReference>
<dbReference type="InterPro" id="IPR002104">
    <property type="entry name" value="Integrase_catalytic"/>
</dbReference>
<dbReference type="Pfam" id="PF00589">
    <property type="entry name" value="Phage_integrase"/>
    <property type="match status" value="1"/>
</dbReference>
<keyword evidence="4" id="KW-0233">DNA recombination</keyword>
<dbReference type="InterPro" id="IPR010998">
    <property type="entry name" value="Integrase_recombinase_N"/>
</dbReference>
<dbReference type="AlphaFoldDB" id="A0A132EGP9"/>
<dbReference type="RefSeq" id="WP_060241805.1">
    <property type="nucleotide sequence ID" value="NZ_LPJR01000029.1"/>
</dbReference>
<protein>
    <submittedName>
        <fullName evidence="6">Integrase</fullName>
    </submittedName>
</protein>
<reference evidence="6 7" key="1">
    <citation type="submission" date="2015-11" db="EMBL/GenBank/DDBJ databases">
        <title>Expanding the genomic diversity of Burkholderia species for the development of highly accurate diagnostics.</title>
        <authorList>
            <person name="Sahl J."/>
            <person name="Keim P."/>
            <person name="Wagner D."/>
        </authorList>
    </citation>
    <scope>NUCLEOTIDE SEQUENCE [LARGE SCALE GENOMIC DNA]</scope>
    <source>
        <strain evidence="6 7">MSMB368WGS</strain>
    </source>
</reference>
<gene>
    <name evidence="6" type="ORF">WT56_15935</name>
</gene>
<dbReference type="PANTHER" id="PTHR30349">
    <property type="entry name" value="PHAGE INTEGRASE-RELATED"/>
    <property type="match status" value="1"/>
</dbReference>
<dbReference type="GO" id="GO:0015074">
    <property type="term" value="P:DNA integration"/>
    <property type="evidence" value="ECO:0007669"/>
    <property type="project" value="UniProtKB-KW"/>
</dbReference>
<accession>A0A132EGP9</accession>
<name>A0A132EGP9_9BURK</name>
<dbReference type="InterPro" id="IPR011010">
    <property type="entry name" value="DNA_brk_join_enz"/>
</dbReference>
<keyword evidence="2" id="KW-0229">DNA integration</keyword>
<evidence type="ECO:0000256" key="3">
    <source>
        <dbReference type="ARBA" id="ARBA00023125"/>
    </source>
</evidence>
<evidence type="ECO:0000313" key="7">
    <source>
        <dbReference type="Proteomes" id="UP000062912"/>
    </source>
</evidence>
<evidence type="ECO:0000313" key="6">
    <source>
        <dbReference type="EMBL" id="KWF29874.1"/>
    </source>
</evidence>
<keyword evidence="3" id="KW-0238">DNA-binding</keyword>
<proteinExistence type="inferred from homology"/>
<dbReference type="Gene3D" id="1.10.443.10">
    <property type="entry name" value="Intergrase catalytic core"/>
    <property type="match status" value="1"/>
</dbReference>
<feature type="domain" description="Tyr recombinase" evidence="5">
    <location>
        <begin position="162"/>
        <end position="338"/>
    </location>
</feature>
<evidence type="ECO:0000256" key="2">
    <source>
        <dbReference type="ARBA" id="ARBA00022908"/>
    </source>
</evidence>
<comment type="caution">
    <text evidence="6">The sequence shown here is derived from an EMBL/GenBank/DDBJ whole genome shotgun (WGS) entry which is preliminary data.</text>
</comment>
<evidence type="ECO:0000256" key="1">
    <source>
        <dbReference type="ARBA" id="ARBA00008857"/>
    </source>
</evidence>